<evidence type="ECO:0000256" key="4">
    <source>
        <dbReference type="SAM" id="MobiDB-lite"/>
    </source>
</evidence>
<feature type="region of interest" description="Disordered" evidence="4">
    <location>
        <begin position="68"/>
        <end position="106"/>
    </location>
</feature>
<dbReference type="Proteomes" id="UP000466730">
    <property type="component" value="Unassembled WGS sequence"/>
</dbReference>
<keyword evidence="7" id="KW-1185">Reference proteome</keyword>
<dbReference type="PANTHER" id="PTHR43537">
    <property type="entry name" value="TRANSCRIPTIONAL REGULATOR, GNTR FAMILY"/>
    <property type="match status" value="1"/>
</dbReference>
<dbReference type="GO" id="GO:0003677">
    <property type="term" value="F:DNA binding"/>
    <property type="evidence" value="ECO:0007669"/>
    <property type="project" value="UniProtKB-KW"/>
</dbReference>
<evidence type="ECO:0000313" key="6">
    <source>
        <dbReference type="EMBL" id="MRH20693.1"/>
    </source>
</evidence>
<comment type="caution">
    <text evidence="6">The sequence shown here is derived from an EMBL/GenBank/DDBJ whole genome shotgun (WGS) entry which is preliminary data.</text>
</comment>
<dbReference type="Gene3D" id="1.10.10.10">
    <property type="entry name" value="Winged helix-like DNA-binding domain superfamily/Winged helix DNA-binding domain"/>
    <property type="match status" value="1"/>
</dbReference>
<dbReference type="Pfam" id="PF00392">
    <property type="entry name" value="GntR"/>
    <property type="match status" value="1"/>
</dbReference>
<evidence type="ECO:0000256" key="3">
    <source>
        <dbReference type="ARBA" id="ARBA00023163"/>
    </source>
</evidence>
<dbReference type="SUPFAM" id="SSF48008">
    <property type="entry name" value="GntR ligand-binding domain-like"/>
    <property type="match status" value="1"/>
</dbReference>
<organism evidence="6 7">
    <name type="scientific">Rhodovulum strictum</name>
    <dbReference type="NCBI Taxonomy" id="58314"/>
    <lineage>
        <taxon>Bacteria</taxon>
        <taxon>Pseudomonadati</taxon>
        <taxon>Pseudomonadota</taxon>
        <taxon>Alphaproteobacteria</taxon>
        <taxon>Rhodobacterales</taxon>
        <taxon>Paracoccaceae</taxon>
        <taxon>Rhodovulum</taxon>
    </lineage>
</organism>
<accession>A0A844BIA3</accession>
<dbReference type="SUPFAM" id="SSF46785">
    <property type="entry name" value="Winged helix' DNA-binding domain"/>
    <property type="match status" value="1"/>
</dbReference>
<dbReference type="AlphaFoldDB" id="A0A844BIA3"/>
<dbReference type="PROSITE" id="PS50949">
    <property type="entry name" value="HTH_GNTR"/>
    <property type="match status" value="1"/>
</dbReference>
<dbReference type="SMART" id="SM00345">
    <property type="entry name" value="HTH_GNTR"/>
    <property type="match status" value="1"/>
</dbReference>
<name>A0A844BIA3_9RHOB</name>
<sequence>MSIAADPPCRGGGAGETVARAGTGQIRQLPAEWAIVGRNVRKWCADCIRSCVRSCPALANLEPWPGFRQTGADGRPALPQESDPLNQPGLPTAHVAGRDSGRASRAREVADSLTRAIHEHRLGPGMKLSEDEVGEIFGVSRTIVRAALQQLAHDQLVTIEPHRGAFVAQPSVREAREVFEARALLEPRTARSAALRATPEDIAILRRHIAQEHAALHAGQDGAALRLSGLFHIEIARIADQATIAEFIGQLVSRSSLVIALYWRRRNALCESHAHDALLKALADRDGALAEELMKGHLLDLLSSLDLREAPGQRRSLKEALGGP</sequence>
<dbReference type="SMART" id="SM00895">
    <property type="entry name" value="FCD"/>
    <property type="match status" value="1"/>
</dbReference>
<feature type="domain" description="HTH gntR-type" evidence="5">
    <location>
        <begin position="103"/>
        <end position="170"/>
    </location>
</feature>
<protein>
    <submittedName>
        <fullName evidence="6">FCD domain-containing protein</fullName>
    </submittedName>
</protein>
<proteinExistence type="predicted"/>
<dbReference type="InterPro" id="IPR000524">
    <property type="entry name" value="Tscrpt_reg_HTH_GntR"/>
</dbReference>
<feature type="compositionally biased region" description="Basic and acidic residues" evidence="4">
    <location>
        <begin position="96"/>
        <end position="106"/>
    </location>
</feature>
<dbReference type="InterPro" id="IPR011711">
    <property type="entry name" value="GntR_C"/>
</dbReference>
<dbReference type="InterPro" id="IPR036388">
    <property type="entry name" value="WH-like_DNA-bd_sf"/>
</dbReference>
<keyword evidence="1" id="KW-0805">Transcription regulation</keyword>
<dbReference type="InterPro" id="IPR036390">
    <property type="entry name" value="WH_DNA-bd_sf"/>
</dbReference>
<dbReference type="PANTHER" id="PTHR43537:SF53">
    <property type="entry name" value="HTH-TYPE TRANSCRIPTIONAL REPRESSOR NANR"/>
    <property type="match status" value="1"/>
</dbReference>
<keyword evidence="3" id="KW-0804">Transcription</keyword>
<dbReference type="CDD" id="cd07377">
    <property type="entry name" value="WHTH_GntR"/>
    <property type="match status" value="1"/>
</dbReference>
<evidence type="ECO:0000313" key="7">
    <source>
        <dbReference type="Proteomes" id="UP000466730"/>
    </source>
</evidence>
<dbReference type="InterPro" id="IPR008920">
    <property type="entry name" value="TF_FadR/GntR_C"/>
</dbReference>
<dbReference type="Pfam" id="PF07729">
    <property type="entry name" value="FCD"/>
    <property type="match status" value="1"/>
</dbReference>
<gene>
    <name evidence="6" type="ORF">GH815_06785</name>
</gene>
<dbReference type="OrthoDB" id="7618373at2"/>
<dbReference type="EMBL" id="WJPO01000007">
    <property type="protein sequence ID" value="MRH20693.1"/>
    <property type="molecule type" value="Genomic_DNA"/>
</dbReference>
<dbReference type="Gene3D" id="1.20.120.530">
    <property type="entry name" value="GntR ligand-binding domain-like"/>
    <property type="match status" value="1"/>
</dbReference>
<evidence type="ECO:0000256" key="2">
    <source>
        <dbReference type="ARBA" id="ARBA00023125"/>
    </source>
</evidence>
<evidence type="ECO:0000256" key="1">
    <source>
        <dbReference type="ARBA" id="ARBA00023015"/>
    </source>
</evidence>
<reference evidence="6 7" key="1">
    <citation type="submission" date="2019-11" db="EMBL/GenBank/DDBJ databases">
        <title>Draft Whole-Genome sequence of the marine photosynthetic bacterium Rhodovulum strictum DSM 11289.</title>
        <authorList>
            <person name="Kyndt J.A."/>
            <person name="Meyer T.E."/>
        </authorList>
    </citation>
    <scope>NUCLEOTIDE SEQUENCE [LARGE SCALE GENOMIC DNA]</scope>
    <source>
        <strain evidence="6 7">DSM 11289</strain>
    </source>
</reference>
<keyword evidence="2" id="KW-0238">DNA-binding</keyword>
<evidence type="ECO:0000259" key="5">
    <source>
        <dbReference type="PROSITE" id="PS50949"/>
    </source>
</evidence>
<dbReference type="GO" id="GO:0003700">
    <property type="term" value="F:DNA-binding transcription factor activity"/>
    <property type="evidence" value="ECO:0007669"/>
    <property type="project" value="InterPro"/>
</dbReference>